<feature type="domain" description="AAA+ ATPase" evidence="1">
    <location>
        <begin position="41"/>
        <end position="234"/>
    </location>
</feature>
<dbReference type="PANTHER" id="PTHR34301">
    <property type="entry name" value="DNA-BINDING PROTEIN-RELATED"/>
    <property type="match status" value="1"/>
</dbReference>
<dbReference type="Pfam" id="PF13191">
    <property type="entry name" value="AAA_16"/>
    <property type="match status" value="1"/>
</dbReference>
<dbReference type="InterPro" id="IPR003593">
    <property type="entry name" value="AAA+_ATPase"/>
</dbReference>
<dbReference type="InterPro" id="IPR041664">
    <property type="entry name" value="AAA_16"/>
</dbReference>
<reference evidence="3" key="1">
    <citation type="submission" date="2021-11" db="EMBL/GenBank/DDBJ databases">
        <title>Cultivation dependent microbiological survey of springs from the worlds oldest radium mine currently devoted to the extraction of radon-saturated water.</title>
        <authorList>
            <person name="Kapinusova G."/>
            <person name="Smrhova T."/>
            <person name="Strejcek M."/>
            <person name="Suman J."/>
            <person name="Jani K."/>
            <person name="Pajer P."/>
            <person name="Uhlik O."/>
        </authorList>
    </citation>
    <scope>NUCLEOTIDE SEQUENCE [LARGE SCALE GENOMIC DNA]</scope>
    <source>
        <strain evidence="3">J379</strain>
    </source>
</reference>
<dbReference type="RefSeq" id="WP_353865531.1">
    <property type="nucleotide sequence ID" value="NZ_CP088295.1"/>
</dbReference>
<evidence type="ECO:0000313" key="2">
    <source>
        <dbReference type="EMBL" id="UUY05062.1"/>
    </source>
</evidence>
<dbReference type="InterPro" id="IPR027417">
    <property type="entry name" value="P-loop_NTPase"/>
</dbReference>
<dbReference type="SUPFAM" id="SSF52540">
    <property type="entry name" value="P-loop containing nucleoside triphosphate hydrolases"/>
    <property type="match status" value="1"/>
</dbReference>
<organism evidence="2 3">
    <name type="scientific">Svornostia abyssi</name>
    <dbReference type="NCBI Taxonomy" id="2898438"/>
    <lineage>
        <taxon>Bacteria</taxon>
        <taxon>Bacillati</taxon>
        <taxon>Actinomycetota</taxon>
        <taxon>Thermoleophilia</taxon>
        <taxon>Solirubrobacterales</taxon>
        <taxon>Baekduiaceae</taxon>
        <taxon>Svornostia</taxon>
    </lineage>
</organism>
<proteinExistence type="predicted"/>
<accession>A0ABY5PL55</accession>
<dbReference type="EMBL" id="CP088295">
    <property type="protein sequence ID" value="UUY05062.1"/>
    <property type="molecule type" value="Genomic_DNA"/>
</dbReference>
<dbReference type="SMART" id="SM00382">
    <property type="entry name" value="AAA"/>
    <property type="match status" value="1"/>
</dbReference>
<gene>
    <name evidence="2" type="ORF">LRS13_05905</name>
</gene>
<dbReference type="PANTHER" id="PTHR34301:SF8">
    <property type="entry name" value="ATPASE DOMAIN-CONTAINING PROTEIN"/>
    <property type="match status" value="1"/>
</dbReference>
<name>A0ABY5PL55_9ACTN</name>
<evidence type="ECO:0000259" key="1">
    <source>
        <dbReference type="SMART" id="SM00382"/>
    </source>
</evidence>
<dbReference type="Proteomes" id="UP001058860">
    <property type="component" value="Chromosome"/>
</dbReference>
<protein>
    <submittedName>
        <fullName evidence="2">AAA family ATPase</fullName>
    </submittedName>
</protein>
<sequence>MRAEDNPYTPNAGAEPRYLAGREHELDAFRVLLRRMKKGHTDQSMIVVGLRGVGKTVLLNTFRAIAEDEGDLVAVEAEITKHEDFGHRMGALARRALFSVAPSAKWRDRSRHAAAVLRSFQITVTPQGELTASLGGVDAAEGAADSGNLADDLTDVLLALGEAAAQHGKGVVFILDEVQFLSLREFEALIAALHKTVQRRLPITLVAAGLPQLPELAGEAKSYAERLFRFPAVDSLDAREARKALIEPARDLGVAYTDDAVDAILGYTGGYPYFIQEYGSIVWNLADTSPVTGGVVADAREAVEAKLDESFFRVRADRTTDAELRYLRAMAELGPEAQLAGDVAAVLGRKSTSLGPTRARLIEKGLLWTPSHGYAAFTVPQFDQYMKRTYELGVSR</sequence>
<evidence type="ECO:0000313" key="3">
    <source>
        <dbReference type="Proteomes" id="UP001058860"/>
    </source>
</evidence>
<dbReference type="Gene3D" id="3.40.50.300">
    <property type="entry name" value="P-loop containing nucleotide triphosphate hydrolases"/>
    <property type="match status" value="1"/>
</dbReference>
<keyword evidence="3" id="KW-1185">Reference proteome</keyword>